<feature type="region of interest" description="Disordered" evidence="13">
    <location>
        <begin position="1062"/>
        <end position="1130"/>
    </location>
</feature>
<feature type="domain" description="AAA+ ATPase" evidence="14">
    <location>
        <begin position="564"/>
        <end position="714"/>
    </location>
</feature>
<dbReference type="Proteomes" id="UP001557470">
    <property type="component" value="Unassembled WGS sequence"/>
</dbReference>
<keyword evidence="7" id="KW-0067">ATP-binding</keyword>
<feature type="compositionally biased region" description="Basic and acidic residues" evidence="13">
    <location>
        <begin position="1086"/>
        <end position="1096"/>
    </location>
</feature>
<dbReference type="Gene3D" id="2.40.40.20">
    <property type="match status" value="1"/>
</dbReference>
<evidence type="ECO:0000256" key="2">
    <source>
        <dbReference type="ARBA" id="ARBA00006914"/>
    </source>
</evidence>
<dbReference type="InterPro" id="IPR003593">
    <property type="entry name" value="AAA+_ATPase"/>
</dbReference>
<keyword evidence="5" id="KW-0547">Nucleotide-binding</keyword>
<keyword evidence="8" id="KW-0653">Protein transport</keyword>
<feature type="region of interest" description="Disordered" evidence="13">
    <location>
        <begin position="174"/>
        <end position="223"/>
    </location>
</feature>
<evidence type="ECO:0000256" key="1">
    <source>
        <dbReference type="ARBA" id="ARBA00004370"/>
    </source>
</evidence>
<evidence type="ECO:0000256" key="8">
    <source>
        <dbReference type="ARBA" id="ARBA00022927"/>
    </source>
</evidence>
<dbReference type="SUPFAM" id="SSF54585">
    <property type="entry name" value="Cdc48 domain 2-like"/>
    <property type="match status" value="1"/>
</dbReference>
<dbReference type="Pfam" id="PF00004">
    <property type="entry name" value="AAA"/>
    <property type="match status" value="2"/>
</dbReference>
<dbReference type="Pfam" id="PF09262">
    <property type="entry name" value="PEX-1N"/>
    <property type="match status" value="1"/>
</dbReference>
<evidence type="ECO:0000313" key="15">
    <source>
        <dbReference type="EMBL" id="KAL0961899.1"/>
    </source>
</evidence>
<evidence type="ECO:0000256" key="13">
    <source>
        <dbReference type="SAM" id="MobiDB-lite"/>
    </source>
</evidence>
<dbReference type="EMBL" id="JAGEUA010000011">
    <property type="protein sequence ID" value="KAL0961899.1"/>
    <property type="molecule type" value="Genomic_DNA"/>
</dbReference>
<evidence type="ECO:0000256" key="6">
    <source>
        <dbReference type="ARBA" id="ARBA00022801"/>
    </source>
</evidence>
<protein>
    <recommendedName>
        <fullName evidence="11">Peroxisomal ATPase PEX1</fullName>
    </recommendedName>
    <alternativeName>
        <fullName evidence="10">Peroxin-1</fullName>
    </alternativeName>
</protein>
<dbReference type="GO" id="GO:0016020">
    <property type="term" value="C:membrane"/>
    <property type="evidence" value="ECO:0007669"/>
    <property type="project" value="UniProtKB-SubCell"/>
</dbReference>
<sequence length="1246" mass="135024">MLANHGIQPVTLVFNNTKNCFLHLPSNLVTQLSLRENQALELSWGHDAHVFLSWTRSRCHGKQEDNIVELNRQLGEKLGLQDGEPGCLRPCLHVLSVQQVSVEPLTADDWEILELHTAALELQLLDQIRVVFAGAVFPVWVDQRTVIYIRIASLSPIVPYGRLEQFTELHISPKPRAYQTSSPSSDKPLFKKPNLDVSSSSRSFLNSSFQDTRPPAEQCSQSHQRWGGIADLKSLIRYMLTGTTYGPVTETPPIPALPALLPDSVFRVCGAPPGHNDPLIATHEVVHVLPWGLQVQSDIGGGQPALTYGLLSRMLSPREARERAKLAMERKKGKGGGVVTAGDRGEDVEEGATVVQVVCHHPELTGKQDSCKRGELHNGSVWIPQSLRARLCIDAHSSVRIKPIMSSPQLATSVHLQALQQLPAEETEEDIQSAFLGWLHHLSHDPLACLTGRSNIVLIPAVEGKWEFALTVLNPEPEPNNKTTDQLFLLAPSVIQKTDIQVVRDPVTMPTVKAMGETLIKELPSISSLGGVEELSRIGLDFITHSLMGRPLCRELGTSGRGLRGGALLITGAKGSGKTALSRALCRKAMEDLDANVEVVDCKKLKGKRAETVRQMLEEVFDQAVWKQPSVVLLDDLDHVTGAATSPEHEHGPESLLRQHIAQSLKDLVADVVVRSSLMCLIISSHSEHSLHPSLREVQGSHFLQGFIRIQPPDQVQRKEILRCMIHRKTAVSQETLQSLDLGVVARETEGYLPRDLSLLLDRAVHANAVDRTASAQGVCLSGRDFRQALEGFTPPSLWGAELQCPSEARLDSVGGLHHVRQLLLDTILLPAKYPVLFANLPIRQCSGILLYGAPGTGKTLLAGAVAKESGMNFISIKGPELLSKYIGASELAVRGVFQRAQAAKPCILFFDEFDSLAPRRGHDNTGVTDRVVNQLLTQLDGVEGLQGVYVLAATSRPDLIDPALLRPGRLDKSLYCPPPDQAARVEILKALSRSVSLAADVDLEEIATATDTFTGADLKALLYNAQLEALHSSLGTSLMHDLGSGSESDVSLSSMIFLNNSSGSDDSAGEGEGGVTTDPSTVLREPSDVATEDRPGNLWRLYFGSSSSSGPNSQGASGPNSSELTTASIRDPGCSLTPAFMSSLQGGFEDLSPEQLEVLRLDIKNIKSSYRRAAVESCSGQGGPSQPGLLLSQAHLTSALAGTRASLSKQDWKRFTDLYESFGASGEGKPQSTVMFKPGRRVTLA</sequence>
<evidence type="ECO:0000256" key="9">
    <source>
        <dbReference type="ARBA" id="ARBA00023136"/>
    </source>
</evidence>
<dbReference type="FunFam" id="3.40.50.300:FF:000966">
    <property type="entry name" value="Peroxisomal biogenesis factor 1"/>
    <property type="match status" value="1"/>
</dbReference>
<evidence type="ECO:0000259" key="14">
    <source>
        <dbReference type="SMART" id="SM00382"/>
    </source>
</evidence>
<dbReference type="FunFam" id="1.10.8.60:FF:000060">
    <property type="entry name" value="peroxisome biogenesis factor 1"/>
    <property type="match status" value="1"/>
</dbReference>
<dbReference type="AlphaFoldDB" id="A0ABD0VVN9"/>
<organism evidence="15 16">
    <name type="scientific">Umbra pygmaea</name>
    <name type="common">Eastern mudminnow</name>
    <dbReference type="NCBI Taxonomy" id="75934"/>
    <lineage>
        <taxon>Eukaryota</taxon>
        <taxon>Metazoa</taxon>
        <taxon>Chordata</taxon>
        <taxon>Craniata</taxon>
        <taxon>Vertebrata</taxon>
        <taxon>Euteleostomi</taxon>
        <taxon>Actinopterygii</taxon>
        <taxon>Neopterygii</taxon>
        <taxon>Teleostei</taxon>
        <taxon>Protacanthopterygii</taxon>
        <taxon>Esociformes</taxon>
        <taxon>Umbridae</taxon>
        <taxon>Umbra</taxon>
    </lineage>
</organism>
<reference evidence="15 16" key="1">
    <citation type="submission" date="2024-06" db="EMBL/GenBank/DDBJ databases">
        <authorList>
            <person name="Pan Q."/>
            <person name="Wen M."/>
            <person name="Jouanno E."/>
            <person name="Zahm M."/>
            <person name="Klopp C."/>
            <person name="Cabau C."/>
            <person name="Louis A."/>
            <person name="Berthelot C."/>
            <person name="Parey E."/>
            <person name="Roest Crollius H."/>
            <person name="Montfort J."/>
            <person name="Robinson-Rechavi M."/>
            <person name="Bouchez O."/>
            <person name="Lampietro C."/>
            <person name="Lopez Roques C."/>
            <person name="Donnadieu C."/>
            <person name="Postlethwait J."/>
            <person name="Bobe J."/>
            <person name="Verreycken H."/>
            <person name="Guiguen Y."/>
        </authorList>
    </citation>
    <scope>NUCLEOTIDE SEQUENCE [LARGE SCALE GENOMIC DNA]</scope>
    <source>
        <strain evidence="15">Up_M1</strain>
        <tissue evidence="15">Testis</tissue>
    </source>
</reference>
<evidence type="ECO:0000256" key="4">
    <source>
        <dbReference type="ARBA" id="ARBA00022593"/>
    </source>
</evidence>
<keyword evidence="6" id="KW-0378">Hydrolase</keyword>
<feature type="region of interest" description="Disordered" evidence="13">
    <location>
        <begin position="327"/>
        <end position="346"/>
    </location>
</feature>
<dbReference type="Pfam" id="PF17862">
    <property type="entry name" value="AAA_lid_3"/>
    <property type="match status" value="1"/>
</dbReference>
<dbReference type="FunFam" id="3.40.50.300:FF:001852">
    <property type="entry name" value="Peroxisomal biogenesis factor 1"/>
    <property type="match status" value="1"/>
</dbReference>
<gene>
    <name evidence="15" type="ORF">UPYG_G00333120</name>
</gene>
<name>A0ABD0VVN9_UMBPY</name>
<dbReference type="SMART" id="SM00382">
    <property type="entry name" value="AAA"/>
    <property type="match status" value="2"/>
</dbReference>
<dbReference type="InterPro" id="IPR003960">
    <property type="entry name" value="ATPase_AAA_CS"/>
</dbReference>
<comment type="catalytic activity">
    <reaction evidence="12">
        <text>ATP + H2O = ADP + phosphate + H(+)</text>
        <dbReference type="Rhea" id="RHEA:13065"/>
        <dbReference type="ChEBI" id="CHEBI:15377"/>
        <dbReference type="ChEBI" id="CHEBI:15378"/>
        <dbReference type="ChEBI" id="CHEBI:30616"/>
        <dbReference type="ChEBI" id="CHEBI:43474"/>
        <dbReference type="ChEBI" id="CHEBI:456216"/>
    </reaction>
    <physiologicalReaction direction="left-to-right" evidence="12">
        <dbReference type="Rhea" id="RHEA:13066"/>
    </physiologicalReaction>
</comment>
<evidence type="ECO:0000256" key="11">
    <source>
        <dbReference type="ARBA" id="ARBA00034532"/>
    </source>
</evidence>
<dbReference type="GO" id="GO:0015031">
    <property type="term" value="P:protein transport"/>
    <property type="evidence" value="ECO:0007669"/>
    <property type="project" value="UniProtKB-KW"/>
</dbReference>
<evidence type="ECO:0000313" key="16">
    <source>
        <dbReference type="Proteomes" id="UP001557470"/>
    </source>
</evidence>
<dbReference type="InterPro" id="IPR041569">
    <property type="entry name" value="AAA_lid_3"/>
</dbReference>
<feature type="compositionally biased region" description="Low complexity" evidence="13">
    <location>
        <begin position="198"/>
        <end position="208"/>
    </location>
</feature>
<keyword evidence="9" id="KW-0472">Membrane</keyword>
<evidence type="ECO:0000256" key="3">
    <source>
        <dbReference type="ARBA" id="ARBA00022448"/>
    </source>
</evidence>
<dbReference type="Gene3D" id="1.10.8.60">
    <property type="match status" value="2"/>
</dbReference>
<comment type="caution">
    <text evidence="15">The sequence shown here is derived from an EMBL/GenBank/DDBJ whole genome shotgun (WGS) entry which is preliminary data.</text>
</comment>
<keyword evidence="4" id="KW-0962">Peroxisome biogenesis</keyword>
<evidence type="ECO:0000256" key="5">
    <source>
        <dbReference type="ARBA" id="ARBA00022741"/>
    </source>
</evidence>
<dbReference type="CDD" id="cd19526">
    <property type="entry name" value="RecA-like_PEX1_r2"/>
    <property type="match status" value="1"/>
</dbReference>
<dbReference type="GO" id="GO:0007031">
    <property type="term" value="P:peroxisome organization"/>
    <property type="evidence" value="ECO:0007669"/>
    <property type="project" value="UniProtKB-KW"/>
</dbReference>
<comment type="similarity">
    <text evidence="2">Belongs to the AAA ATPase family.</text>
</comment>
<dbReference type="Gene3D" id="3.40.50.300">
    <property type="entry name" value="P-loop containing nucleotide triphosphate hydrolases"/>
    <property type="match status" value="2"/>
</dbReference>
<dbReference type="GO" id="GO:0016787">
    <property type="term" value="F:hydrolase activity"/>
    <property type="evidence" value="ECO:0007669"/>
    <property type="project" value="UniProtKB-KW"/>
</dbReference>
<dbReference type="InterPro" id="IPR015342">
    <property type="entry name" value="PEX1-N_C-lobe"/>
</dbReference>
<feature type="compositionally biased region" description="Low complexity" evidence="13">
    <location>
        <begin position="1105"/>
        <end position="1123"/>
    </location>
</feature>
<dbReference type="Pfam" id="PF09263">
    <property type="entry name" value="PEX-2N"/>
    <property type="match status" value="1"/>
</dbReference>
<evidence type="ECO:0000256" key="10">
    <source>
        <dbReference type="ARBA" id="ARBA00032509"/>
    </source>
</evidence>
<feature type="domain" description="AAA+ ATPase" evidence="14">
    <location>
        <begin position="845"/>
        <end position="981"/>
    </location>
</feature>
<dbReference type="SUPFAM" id="SSF52540">
    <property type="entry name" value="P-loop containing nucleoside triphosphate hydrolases"/>
    <property type="match status" value="2"/>
</dbReference>
<keyword evidence="3" id="KW-0813">Transport</keyword>
<dbReference type="Gene3D" id="3.10.330.10">
    <property type="match status" value="1"/>
</dbReference>
<evidence type="ECO:0000256" key="12">
    <source>
        <dbReference type="ARBA" id="ARBA00048778"/>
    </source>
</evidence>
<evidence type="ECO:0000256" key="7">
    <source>
        <dbReference type="ARBA" id="ARBA00022840"/>
    </source>
</evidence>
<dbReference type="PANTHER" id="PTHR23077">
    <property type="entry name" value="AAA-FAMILY ATPASE"/>
    <property type="match status" value="1"/>
</dbReference>
<comment type="subcellular location">
    <subcellularLocation>
        <location evidence="1">Membrane</location>
    </subcellularLocation>
</comment>
<dbReference type="SUPFAM" id="SSF50692">
    <property type="entry name" value="ADC-like"/>
    <property type="match status" value="1"/>
</dbReference>
<dbReference type="FunFam" id="3.10.330.10:FF:000004">
    <property type="entry name" value="Peroxisome biogenesis factor 1"/>
    <property type="match status" value="1"/>
</dbReference>
<dbReference type="InterPro" id="IPR029067">
    <property type="entry name" value="CDC48_domain_2-like_sf"/>
</dbReference>
<accession>A0ABD0VVN9</accession>
<dbReference type="PROSITE" id="PS00674">
    <property type="entry name" value="AAA"/>
    <property type="match status" value="1"/>
</dbReference>
<dbReference type="InterPro" id="IPR003959">
    <property type="entry name" value="ATPase_AAA_core"/>
</dbReference>
<dbReference type="InterPro" id="IPR009010">
    <property type="entry name" value="Asp_de-COase-like_dom_sf"/>
</dbReference>
<dbReference type="InterPro" id="IPR050168">
    <property type="entry name" value="AAA_ATPase_domain"/>
</dbReference>
<dbReference type="InterPro" id="IPR015343">
    <property type="entry name" value="PEX1-N-lobe"/>
</dbReference>
<dbReference type="GO" id="GO:0005524">
    <property type="term" value="F:ATP binding"/>
    <property type="evidence" value="ECO:0007669"/>
    <property type="project" value="UniProtKB-KW"/>
</dbReference>
<proteinExistence type="inferred from homology"/>
<dbReference type="InterPro" id="IPR027417">
    <property type="entry name" value="P-loop_NTPase"/>
</dbReference>
<feature type="region of interest" description="Disordered" evidence="13">
    <location>
        <begin position="1226"/>
        <end position="1246"/>
    </location>
</feature>
<dbReference type="PANTHER" id="PTHR23077:SF12">
    <property type="entry name" value="PEROXISOMAL ATPASE PEX1"/>
    <property type="match status" value="1"/>
</dbReference>
<keyword evidence="16" id="KW-1185">Reference proteome</keyword>